<dbReference type="SUPFAM" id="SSF51182">
    <property type="entry name" value="RmlC-like cupins"/>
    <property type="match status" value="1"/>
</dbReference>
<sequence length="115" mass="12153">MPSLTLVPAATIAGELAAGGVREDADSGRPAMHIHGVMTESSANVGVWECEPGGWPVVERSGTEFCYVVSGSAVITAADTGRRHDLGAGDTLVLPPGWSGRWDVTRRMRLVYVVF</sequence>
<evidence type="ECO:0000313" key="2">
    <source>
        <dbReference type="EMBL" id="TDQ58759.1"/>
    </source>
</evidence>
<dbReference type="InterPro" id="IPR014710">
    <property type="entry name" value="RmlC-like_jellyroll"/>
</dbReference>
<evidence type="ECO:0000313" key="3">
    <source>
        <dbReference type="Proteomes" id="UP000295705"/>
    </source>
</evidence>
<dbReference type="AlphaFoldDB" id="A0A4R6VJQ9"/>
<dbReference type="Proteomes" id="UP000295705">
    <property type="component" value="Unassembled WGS sequence"/>
</dbReference>
<accession>A0A4R6VJQ9</accession>
<organism evidence="2 3">
    <name type="scientific">Actinomycetospora succinea</name>
    <dbReference type="NCBI Taxonomy" id="663603"/>
    <lineage>
        <taxon>Bacteria</taxon>
        <taxon>Bacillati</taxon>
        <taxon>Actinomycetota</taxon>
        <taxon>Actinomycetes</taxon>
        <taxon>Pseudonocardiales</taxon>
        <taxon>Pseudonocardiaceae</taxon>
        <taxon>Actinomycetospora</taxon>
    </lineage>
</organism>
<keyword evidence="3" id="KW-1185">Reference proteome</keyword>
<name>A0A4R6VJQ9_9PSEU</name>
<proteinExistence type="predicted"/>
<dbReference type="InterPro" id="IPR011051">
    <property type="entry name" value="RmlC_Cupin_sf"/>
</dbReference>
<dbReference type="OrthoDB" id="9799053at2"/>
<reference evidence="2 3" key="1">
    <citation type="submission" date="2019-03" db="EMBL/GenBank/DDBJ databases">
        <title>Genomic Encyclopedia of Type Strains, Phase IV (KMG-IV): sequencing the most valuable type-strain genomes for metagenomic binning, comparative biology and taxonomic classification.</title>
        <authorList>
            <person name="Goeker M."/>
        </authorList>
    </citation>
    <scope>NUCLEOTIDE SEQUENCE [LARGE SCALE GENOMIC DNA]</scope>
    <source>
        <strain evidence="2 3">DSM 45775</strain>
    </source>
</reference>
<evidence type="ECO:0000259" key="1">
    <source>
        <dbReference type="Pfam" id="PF05899"/>
    </source>
</evidence>
<protein>
    <recommendedName>
        <fullName evidence="1">(S)-ureidoglycine aminohydrolase cupin domain-containing protein</fullName>
    </recommendedName>
</protein>
<dbReference type="PANTHER" id="PTHR40943:SF1">
    <property type="entry name" value="CYTOPLASMIC PROTEIN"/>
    <property type="match status" value="1"/>
</dbReference>
<dbReference type="RefSeq" id="WP_133827557.1">
    <property type="nucleotide sequence ID" value="NZ_BAABHR010000022.1"/>
</dbReference>
<dbReference type="EMBL" id="SNYO01000004">
    <property type="protein sequence ID" value="TDQ58759.1"/>
    <property type="molecule type" value="Genomic_DNA"/>
</dbReference>
<dbReference type="Gene3D" id="2.60.120.10">
    <property type="entry name" value="Jelly Rolls"/>
    <property type="match status" value="1"/>
</dbReference>
<comment type="caution">
    <text evidence="2">The sequence shown here is derived from an EMBL/GenBank/DDBJ whole genome shotgun (WGS) entry which is preliminary data.</text>
</comment>
<feature type="domain" description="(S)-ureidoglycine aminohydrolase cupin" evidence="1">
    <location>
        <begin position="43"/>
        <end position="109"/>
    </location>
</feature>
<dbReference type="Pfam" id="PF05899">
    <property type="entry name" value="Cupin_3"/>
    <property type="match status" value="1"/>
</dbReference>
<dbReference type="InterPro" id="IPR008579">
    <property type="entry name" value="UGlyAH_Cupin_dom"/>
</dbReference>
<gene>
    <name evidence="2" type="ORF">EV188_104506</name>
</gene>
<dbReference type="PANTHER" id="PTHR40943">
    <property type="entry name" value="CYTOPLASMIC PROTEIN-RELATED"/>
    <property type="match status" value="1"/>
</dbReference>